<organism evidence="6 7">
    <name type="scientific">Exophiala xenobiotica</name>
    <dbReference type="NCBI Taxonomy" id="348802"/>
    <lineage>
        <taxon>Eukaryota</taxon>
        <taxon>Fungi</taxon>
        <taxon>Dikarya</taxon>
        <taxon>Ascomycota</taxon>
        <taxon>Pezizomycotina</taxon>
        <taxon>Eurotiomycetes</taxon>
        <taxon>Chaetothyriomycetidae</taxon>
        <taxon>Chaetothyriales</taxon>
        <taxon>Herpotrichiellaceae</taxon>
        <taxon>Exophiala</taxon>
    </lineage>
</organism>
<dbReference type="PANTHER" id="PTHR13847:SF281">
    <property type="entry name" value="FAD DEPENDENT OXIDOREDUCTASE DOMAIN-CONTAINING PROTEIN"/>
    <property type="match status" value="1"/>
</dbReference>
<dbReference type="InterPro" id="IPR017941">
    <property type="entry name" value="Rieske_2Fe-2S"/>
</dbReference>
<dbReference type="Gene3D" id="3.30.9.10">
    <property type="entry name" value="D-Amino Acid Oxidase, subunit A, domain 2"/>
    <property type="match status" value="1"/>
</dbReference>
<evidence type="ECO:0000256" key="4">
    <source>
        <dbReference type="ARBA" id="ARBA00023014"/>
    </source>
</evidence>
<dbReference type="PANTHER" id="PTHR13847">
    <property type="entry name" value="SARCOSINE DEHYDROGENASE-RELATED"/>
    <property type="match status" value="1"/>
</dbReference>
<dbReference type="FunFam" id="2.102.10.10:FF:000014">
    <property type="entry name" value="Oxidoreductase, FAD dependent"/>
    <property type="match status" value="1"/>
</dbReference>
<dbReference type="SUPFAM" id="SSF51905">
    <property type="entry name" value="FAD/NAD(P)-binding domain"/>
    <property type="match status" value="1"/>
</dbReference>
<dbReference type="GO" id="GO:0005737">
    <property type="term" value="C:cytoplasm"/>
    <property type="evidence" value="ECO:0007669"/>
    <property type="project" value="TreeGrafter"/>
</dbReference>
<dbReference type="EMBL" id="KN847317">
    <property type="protein sequence ID" value="KIW61037.1"/>
    <property type="molecule type" value="Genomic_DNA"/>
</dbReference>
<reference evidence="6 7" key="1">
    <citation type="submission" date="2015-01" db="EMBL/GenBank/DDBJ databases">
        <title>The Genome Sequence of Exophiala xenobiotica CBS118157.</title>
        <authorList>
            <consortium name="The Broad Institute Genomics Platform"/>
            <person name="Cuomo C."/>
            <person name="de Hoog S."/>
            <person name="Gorbushina A."/>
            <person name="Stielow B."/>
            <person name="Teixiera M."/>
            <person name="Abouelleil A."/>
            <person name="Chapman S.B."/>
            <person name="Priest M."/>
            <person name="Young S.K."/>
            <person name="Wortman J."/>
            <person name="Nusbaum C."/>
            <person name="Birren B."/>
        </authorList>
    </citation>
    <scope>NUCLEOTIDE SEQUENCE [LARGE SCALE GENOMIC DNA]</scope>
    <source>
        <strain evidence="6 7">CBS 118157</strain>
    </source>
</reference>
<evidence type="ECO:0000256" key="1">
    <source>
        <dbReference type="ARBA" id="ARBA00022714"/>
    </source>
</evidence>
<dbReference type="InterPro" id="IPR006076">
    <property type="entry name" value="FAD-dep_OxRdtase"/>
</dbReference>
<evidence type="ECO:0000259" key="5">
    <source>
        <dbReference type="PROSITE" id="PS51296"/>
    </source>
</evidence>
<dbReference type="SUPFAM" id="SSF50022">
    <property type="entry name" value="ISP domain"/>
    <property type="match status" value="1"/>
</dbReference>
<dbReference type="Gene3D" id="3.50.50.60">
    <property type="entry name" value="FAD/NAD(P)-binding domain"/>
    <property type="match status" value="1"/>
</dbReference>
<dbReference type="RefSeq" id="XP_013321621.1">
    <property type="nucleotide sequence ID" value="XM_013466167.1"/>
</dbReference>
<protein>
    <recommendedName>
        <fullName evidence="5">Rieske domain-containing protein</fullName>
    </recommendedName>
</protein>
<name>A0A0D2DFK2_9EURO</name>
<sequence>MTSLPSNFARNISRIQVVCRSAQLQHKLARISSPFALTTTLRIPSRPANRISTRPFTTTRIMAVDHEHWMKTSGQNDPVWIHKDPYINRPEFPTLDKDLETDVCIIGSGISGVSVAEQLVKRGLDVVMIEARNIISGETGRTSGHLSSDLDDGYTEIAKKFGKDGAKIAFESHDWALKHIGEVAKKLGIDCEYRQLHAYDISQYPKGTKEHDEDIQVIKDEVKLMQELGMDAKYVENATIKGWDGTPDQRDAAIIGTQATFHPTKYLNGVLNWLRRQPNFQCYTRTRMTDNSEKGMTVPLVDVHLGSKGVTVQTANGHTITCSHSVEATCVPLQKLSLIAEMEYDRTYCIAIRIPKGTVEDCLIYDSAEKYKYIRKTECDDEWDYMVVGGCDHKVGKEAEWEERYQELETWVRERFTKAGSVDYRWSGQVFEPMDYMAYIGRKTGCQFIYTVTGDSGNGLTHGVLAGKLIADEIQGLDNPWEQVYDPKHRHTTVMSRAPDLLKHDLSINAEYKRFLKSDIQDVEDLGLDQGGILNPATKTPQAVYKDKNGKVHKYSALCPHLKGVVCWNNDEKSWDCPVHGSRFASDGTQICGPSKMGLSKLE</sequence>
<evidence type="ECO:0000313" key="7">
    <source>
        <dbReference type="Proteomes" id="UP000054342"/>
    </source>
</evidence>
<keyword evidence="4" id="KW-0411">Iron-sulfur</keyword>
<keyword evidence="1" id="KW-0001">2Fe-2S</keyword>
<dbReference type="AlphaFoldDB" id="A0A0D2DFK2"/>
<dbReference type="Pfam" id="PF00355">
    <property type="entry name" value="Rieske"/>
    <property type="match status" value="1"/>
</dbReference>
<gene>
    <name evidence="6" type="ORF">PV05_01203</name>
</gene>
<dbReference type="InterPro" id="IPR036922">
    <property type="entry name" value="Rieske_2Fe-2S_sf"/>
</dbReference>
<dbReference type="PROSITE" id="PS51296">
    <property type="entry name" value="RIESKE"/>
    <property type="match status" value="1"/>
</dbReference>
<dbReference type="OrthoDB" id="429143at2759"/>
<dbReference type="Gene3D" id="2.102.10.10">
    <property type="entry name" value="Rieske [2Fe-2S] iron-sulphur domain"/>
    <property type="match status" value="1"/>
</dbReference>
<keyword evidence="2" id="KW-0479">Metal-binding</keyword>
<proteinExistence type="predicted"/>
<evidence type="ECO:0000256" key="3">
    <source>
        <dbReference type="ARBA" id="ARBA00023004"/>
    </source>
</evidence>
<dbReference type="GeneID" id="25323111"/>
<evidence type="ECO:0000256" key="2">
    <source>
        <dbReference type="ARBA" id="ARBA00022723"/>
    </source>
</evidence>
<keyword evidence="3" id="KW-0408">Iron</keyword>
<accession>A0A0D2DFK2</accession>
<dbReference type="Pfam" id="PF01266">
    <property type="entry name" value="DAO"/>
    <property type="match status" value="1"/>
</dbReference>
<dbReference type="GO" id="GO:0046872">
    <property type="term" value="F:metal ion binding"/>
    <property type="evidence" value="ECO:0007669"/>
    <property type="project" value="UniProtKB-KW"/>
</dbReference>
<dbReference type="Proteomes" id="UP000054342">
    <property type="component" value="Unassembled WGS sequence"/>
</dbReference>
<keyword evidence="7" id="KW-1185">Reference proteome</keyword>
<dbReference type="InterPro" id="IPR036188">
    <property type="entry name" value="FAD/NAD-bd_sf"/>
</dbReference>
<dbReference type="HOGENOM" id="CLU_007884_15_1_1"/>
<dbReference type="GO" id="GO:0051537">
    <property type="term" value="F:2 iron, 2 sulfur cluster binding"/>
    <property type="evidence" value="ECO:0007669"/>
    <property type="project" value="UniProtKB-KW"/>
</dbReference>
<feature type="domain" description="Rieske" evidence="5">
    <location>
        <begin position="540"/>
        <end position="603"/>
    </location>
</feature>
<evidence type="ECO:0000313" key="6">
    <source>
        <dbReference type="EMBL" id="KIW61037.1"/>
    </source>
</evidence>